<dbReference type="Gene3D" id="3.30.750.44">
    <property type="match status" value="1"/>
</dbReference>
<keyword evidence="3" id="KW-1185">Reference proteome</keyword>
<dbReference type="InterPro" id="IPR029045">
    <property type="entry name" value="ClpP/crotonase-like_dom_sf"/>
</dbReference>
<dbReference type="PANTHER" id="PTHR11261:SF3">
    <property type="entry name" value="RETINOL-BINDING PROTEIN 3"/>
    <property type="match status" value="1"/>
</dbReference>
<dbReference type="Gene3D" id="3.90.226.10">
    <property type="entry name" value="2-enoyl-CoA Hydratase, Chain A, domain 1"/>
    <property type="match status" value="1"/>
</dbReference>
<evidence type="ECO:0000313" key="3">
    <source>
        <dbReference type="Proteomes" id="UP001165079"/>
    </source>
</evidence>
<dbReference type="EMBL" id="BSTX01000001">
    <property type="protein sequence ID" value="GLZ77027.1"/>
    <property type="molecule type" value="Genomic_DNA"/>
</dbReference>
<name>A0A9W6SJM9_9ACTN</name>
<evidence type="ECO:0000259" key="1">
    <source>
        <dbReference type="SMART" id="SM00245"/>
    </source>
</evidence>
<evidence type="ECO:0000313" key="2">
    <source>
        <dbReference type="EMBL" id="GLZ77027.1"/>
    </source>
</evidence>
<dbReference type="InterPro" id="IPR005151">
    <property type="entry name" value="Tail-specific_protease"/>
</dbReference>
<gene>
    <name evidence="2" type="ORF">Afil01_18340</name>
</gene>
<dbReference type="CDD" id="cd07563">
    <property type="entry name" value="Peptidase_S41_IRBP"/>
    <property type="match status" value="1"/>
</dbReference>
<dbReference type="GO" id="GO:0008236">
    <property type="term" value="F:serine-type peptidase activity"/>
    <property type="evidence" value="ECO:0007669"/>
    <property type="project" value="InterPro"/>
</dbReference>
<protein>
    <submittedName>
        <fullName evidence="2">Interphotoreceptor retinoid-binding protein</fullName>
    </submittedName>
</protein>
<dbReference type="SMART" id="SM00245">
    <property type="entry name" value="TSPc"/>
    <property type="match status" value="1"/>
</dbReference>
<dbReference type="PANTHER" id="PTHR11261">
    <property type="entry name" value="INTERPHOTORECEPTOR RETINOID-BINDING PROTEIN"/>
    <property type="match status" value="1"/>
</dbReference>
<dbReference type="GO" id="GO:0006508">
    <property type="term" value="P:proteolysis"/>
    <property type="evidence" value="ECO:0007669"/>
    <property type="project" value="InterPro"/>
</dbReference>
<accession>A0A9W6SJM9</accession>
<proteinExistence type="predicted"/>
<dbReference type="SUPFAM" id="SSF52096">
    <property type="entry name" value="ClpP/crotonase"/>
    <property type="match status" value="1"/>
</dbReference>
<feature type="domain" description="Tail specific protease" evidence="1">
    <location>
        <begin position="39"/>
        <end position="261"/>
    </location>
</feature>
<comment type="caution">
    <text evidence="2">The sequence shown here is derived from an EMBL/GenBank/DDBJ whole genome shotgun (WGS) entry which is preliminary data.</text>
</comment>
<dbReference type="Proteomes" id="UP001165079">
    <property type="component" value="Unassembled WGS sequence"/>
</dbReference>
<dbReference type="Pfam" id="PF03572">
    <property type="entry name" value="Peptidase_S41"/>
    <property type="match status" value="1"/>
</dbReference>
<sequence length="275" mass="30039">MTGALAHITAHYVERDIAAAMDAHVKRRLARGAYDALDGPDLCAAVTKDLREVYDDRHLSLDWHDEPRHAAGDWRERFRREGQAVRRVERLEPNIGLLALEGFGDPRDTGPVYEAVFRLLAHTEAMILDLRVNHGGWPWSAVQLIGYFLDGEPVRLRDIRTAGEVRQQWSPAALPGPRYTAPLWVLTSAKTFSGGEDAAYTLQSLGRARVVGETTAGAANAFEVYPVTANIDAFVPNELLVDARTGGNWEGVGVRPDVPVAAADALTAALAEARA</sequence>
<dbReference type="AlphaFoldDB" id="A0A9W6SJM9"/>
<organism evidence="2 3">
    <name type="scientific">Actinorhabdospora filicis</name>
    <dbReference type="NCBI Taxonomy" id="1785913"/>
    <lineage>
        <taxon>Bacteria</taxon>
        <taxon>Bacillati</taxon>
        <taxon>Actinomycetota</taxon>
        <taxon>Actinomycetes</taxon>
        <taxon>Micromonosporales</taxon>
        <taxon>Micromonosporaceae</taxon>
        <taxon>Actinorhabdospora</taxon>
    </lineage>
</organism>
<reference evidence="2" key="1">
    <citation type="submission" date="2023-03" db="EMBL/GenBank/DDBJ databases">
        <title>Actinorhabdospora filicis NBRC 111898.</title>
        <authorList>
            <person name="Ichikawa N."/>
            <person name="Sato H."/>
            <person name="Tonouchi N."/>
        </authorList>
    </citation>
    <scope>NUCLEOTIDE SEQUENCE</scope>
    <source>
        <strain evidence="2">NBRC 111898</strain>
    </source>
</reference>